<dbReference type="SUPFAM" id="SSF49899">
    <property type="entry name" value="Concanavalin A-like lectins/glucanases"/>
    <property type="match status" value="1"/>
</dbReference>
<dbReference type="GO" id="GO:0005975">
    <property type="term" value="P:carbohydrate metabolic process"/>
    <property type="evidence" value="ECO:0007669"/>
    <property type="project" value="InterPro"/>
</dbReference>
<keyword evidence="4" id="KW-1185">Reference proteome</keyword>
<proteinExistence type="inferred from homology"/>
<evidence type="ECO:0000259" key="2">
    <source>
        <dbReference type="PROSITE" id="PS51762"/>
    </source>
</evidence>
<dbReference type="PROSITE" id="PS51762">
    <property type="entry name" value="GH16_2"/>
    <property type="match status" value="1"/>
</dbReference>
<evidence type="ECO:0000313" key="4">
    <source>
        <dbReference type="Proteomes" id="UP000307087"/>
    </source>
</evidence>
<dbReference type="AlphaFoldDB" id="A0A4S8N4Z1"/>
<dbReference type="OrthoDB" id="3250776at2"/>
<dbReference type="InterPro" id="IPR050546">
    <property type="entry name" value="Glycosyl_Hydrlase_16"/>
</dbReference>
<reference evidence="3 4" key="1">
    <citation type="journal article" date="2009" name="Int. J. Syst. Evol. Microbiol.">
        <title>Nocardioides caeni sp. nov., isolated from wastewater.</title>
        <authorList>
            <person name="Yoon J.H."/>
            <person name="Kang S.J."/>
            <person name="Park S."/>
            <person name="Kim W."/>
            <person name="Oh T.K."/>
        </authorList>
    </citation>
    <scope>NUCLEOTIDE SEQUENCE [LARGE SCALE GENOMIC DNA]</scope>
    <source>
        <strain evidence="3 4">DSM 23134</strain>
    </source>
</reference>
<dbReference type="Gene3D" id="2.60.120.200">
    <property type="match status" value="1"/>
</dbReference>
<sequence>MHMGMGVKKILWLSRGLAIAVLLAVLPAVLPGLDGGSGRPAATADAAARTTACGGVAAVSSTDGVWRCRFSDDFTGTTLNRNKWIVQHTPVTGWRSGRECYLNHPENVRVSGGLLSLTAREKAKLFLCETPGGGGYWTRVTSGMVTTWGRFQQTYGRWEIRARFPDVTTRGVHSALWLWPRVQNYGAWPRSGEIDIAEFFSGKPDRAIPYIHYRKARWDPSVTNTSCLIDRTRFQTYRLDWTRSTLTVSIDGKVCVRHTINPAWPLSKPAPFDKPFFLALTQALGIGQNGYSSWTTQLPATTQIDWVRVWG</sequence>
<evidence type="ECO:0000256" key="1">
    <source>
        <dbReference type="ARBA" id="ARBA00006865"/>
    </source>
</evidence>
<dbReference type="Proteomes" id="UP000307087">
    <property type="component" value="Unassembled WGS sequence"/>
</dbReference>
<dbReference type="InterPro" id="IPR013320">
    <property type="entry name" value="ConA-like_dom_sf"/>
</dbReference>
<evidence type="ECO:0000313" key="3">
    <source>
        <dbReference type="EMBL" id="THV11207.1"/>
    </source>
</evidence>
<comment type="caution">
    <text evidence="3">The sequence shown here is derived from an EMBL/GenBank/DDBJ whole genome shotgun (WGS) entry which is preliminary data.</text>
</comment>
<name>A0A4S8N4Z1_9ACTN</name>
<dbReference type="InterPro" id="IPR000757">
    <property type="entry name" value="Beta-glucanase-like"/>
</dbReference>
<feature type="domain" description="GH16" evidence="2">
    <location>
        <begin position="44"/>
        <end position="311"/>
    </location>
</feature>
<dbReference type="PANTHER" id="PTHR10963:SF55">
    <property type="entry name" value="GLYCOSIDE HYDROLASE FAMILY 16 PROTEIN"/>
    <property type="match status" value="1"/>
</dbReference>
<accession>A0A4S8N4Z1</accession>
<dbReference type="Pfam" id="PF00722">
    <property type="entry name" value="Glyco_hydro_16"/>
    <property type="match status" value="1"/>
</dbReference>
<gene>
    <name evidence="3" type="ORF">E9934_13025</name>
</gene>
<comment type="similarity">
    <text evidence="1">Belongs to the glycosyl hydrolase 16 family.</text>
</comment>
<dbReference type="EMBL" id="STGW01000008">
    <property type="protein sequence ID" value="THV11207.1"/>
    <property type="molecule type" value="Genomic_DNA"/>
</dbReference>
<dbReference type="PANTHER" id="PTHR10963">
    <property type="entry name" value="GLYCOSYL HYDROLASE-RELATED"/>
    <property type="match status" value="1"/>
</dbReference>
<dbReference type="GO" id="GO:0004553">
    <property type="term" value="F:hydrolase activity, hydrolyzing O-glycosyl compounds"/>
    <property type="evidence" value="ECO:0007669"/>
    <property type="project" value="InterPro"/>
</dbReference>
<organism evidence="3 4">
    <name type="scientific">Nocardioides caeni</name>
    <dbReference type="NCBI Taxonomy" id="574700"/>
    <lineage>
        <taxon>Bacteria</taxon>
        <taxon>Bacillati</taxon>
        <taxon>Actinomycetota</taxon>
        <taxon>Actinomycetes</taxon>
        <taxon>Propionibacteriales</taxon>
        <taxon>Nocardioidaceae</taxon>
        <taxon>Nocardioides</taxon>
    </lineage>
</organism>
<dbReference type="RefSeq" id="WP_136563329.1">
    <property type="nucleotide sequence ID" value="NZ_BAABLS010000006.1"/>
</dbReference>
<protein>
    <submittedName>
        <fullName evidence="3">Glycoside hydrolase family 16 protein</fullName>
    </submittedName>
</protein>
<dbReference type="CDD" id="cd08023">
    <property type="entry name" value="GH16_laminarinase_like"/>
    <property type="match status" value="1"/>
</dbReference>
<keyword evidence="3" id="KW-0378">Hydrolase</keyword>